<dbReference type="InterPro" id="IPR044665">
    <property type="entry name" value="E_coli_cyclophilin_A-like"/>
</dbReference>
<dbReference type="AlphaFoldDB" id="A0A517XX51"/>
<evidence type="ECO:0000313" key="6">
    <source>
        <dbReference type="Proteomes" id="UP000319576"/>
    </source>
</evidence>
<keyword evidence="3" id="KW-0732">Signal</keyword>
<dbReference type="SUPFAM" id="SSF50891">
    <property type="entry name" value="Cyclophilin-like"/>
    <property type="match status" value="1"/>
</dbReference>
<dbReference type="KEGG" id="uli:ETAA1_40670"/>
<dbReference type="PRINTS" id="PR00153">
    <property type="entry name" value="CSAPPISMRASE"/>
</dbReference>
<dbReference type="PROSITE" id="PS50072">
    <property type="entry name" value="CSA_PPIASE_2"/>
    <property type="match status" value="1"/>
</dbReference>
<evidence type="ECO:0000313" key="5">
    <source>
        <dbReference type="EMBL" id="QDU22092.1"/>
    </source>
</evidence>
<name>A0A517XX51_9BACT</name>
<keyword evidence="6" id="KW-1185">Reference proteome</keyword>
<dbReference type="EMBL" id="CP036273">
    <property type="protein sequence ID" value="QDU22092.1"/>
    <property type="molecule type" value="Genomic_DNA"/>
</dbReference>
<feature type="domain" description="PPIase cyclophilin-type" evidence="4">
    <location>
        <begin position="26"/>
        <end position="194"/>
    </location>
</feature>
<dbReference type="InterPro" id="IPR002130">
    <property type="entry name" value="Cyclophilin-type_PPIase_dom"/>
</dbReference>
<evidence type="ECO:0000259" key="4">
    <source>
        <dbReference type="PROSITE" id="PS50072"/>
    </source>
</evidence>
<evidence type="ECO:0000256" key="2">
    <source>
        <dbReference type="ARBA" id="ARBA00023235"/>
    </source>
</evidence>
<reference evidence="5 6" key="1">
    <citation type="submission" date="2019-02" db="EMBL/GenBank/DDBJ databases">
        <title>Deep-cultivation of Planctomycetes and their phenomic and genomic characterization uncovers novel biology.</title>
        <authorList>
            <person name="Wiegand S."/>
            <person name="Jogler M."/>
            <person name="Boedeker C."/>
            <person name="Pinto D."/>
            <person name="Vollmers J."/>
            <person name="Rivas-Marin E."/>
            <person name="Kohn T."/>
            <person name="Peeters S.H."/>
            <person name="Heuer A."/>
            <person name="Rast P."/>
            <person name="Oberbeckmann S."/>
            <person name="Bunk B."/>
            <person name="Jeske O."/>
            <person name="Meyerdierks A."/>
            <person name="Storesund J.E."/>
            <person name="Kallscheuer N."/>
            <person name="Luecker S."/>
            <person name="Lage O.M."/>
            <person name="Pohl T."/>
            <person name="Merkel B.J."/>
            <person name="Hornburger P."/>
            <person name="Mueller R.-W."/>
            <person name="Bruemmer F."/>
            <person name="Labrenz M."/>
            <person name="Spormann A.M."/>
            <person name="Op den Camp H."/>
            <person name="Overmann J."/>
            <person name="Amann R."/>
            <person name="Jetten M.S.M."/>
            <person name="Mascher T."/>
            <person name="Medema M.H."/>
            <person name="Devos D.P."/>
            <person name="Kaster A.-K."/>
            <person name="Ovreas L."/>
            <person name="Rohde M."/>
            <person name="Galperin M.Y."/>
            <person name="Jogler C."/>
        </authorList>
    </citation>
    <scope>NUCLEOTIDE SEQUENCE [LARGE SCALE GENOMIC DNA]</scope>
    <source>
        <strain evidence="5 6">ETA_A1</strain>
    </source>
</reference>
<feature type="signal peptide" evidence="3">
    <location>
        <begin position="1"/>
        <end position="20"/>
    </location>
</feature>
<evidence type="ECO:0000256" key="3">
    <source>
        <dbReference type="RuleBase" id="RU363019"/>
    </source>
</evidence>
<dbReference type="Pfam" id="PF00160">
    <property type="entry name" value="Pro_isomerase"/>
    <property type="match status" value="1"/>
</dbReference>
<keyword evidence="1 3" id="KW-0697">Rotamase</keyword>
<feature type="chain" id="PRO_5022257942" description="Peptidyl-prolyl cis-trans isomerase" evidence="3">
    <location>
        <begin position="21"/>
        <end position="198"/>
    </location>
</feature>
<organism evidence="5 6">
    <name type="scientific">Urbifossiella limnaea</name>
    <dbReference type="NCBI Taxonomy" id="2528023"/>
    <lineage>
        <taxon>Bacteria</taxon>
        <taxon>Pseudomonadati</taxon>
        <taxon>Planctomycetota</taxon>
        <taxon>Planctomycetia</taxon>
        <taxon>Gemmatales</taxon>
        <taxon>Gemmataceae</taxon>
        <taxon>Urbifossiella</taxon>
    </lineage>
</organism>
<dbReference type="PANTHER" id="PTHR43246">
    <property type="entry name" value="PEPTIDYL-PROLYL CIS-TRANS ISOMERASE CYP38, CHLOROPLASTIC"/>
    <property type="match status" value="1"/>
</dbReference>
<dbReference type="Gene3D" id="2.40.100.10">
    <property type="entry name" value="Cyclophilin-like"/>
    <property type="match status" value="1"/>
</dbReference>
<accession>A0A517XX51</accession>
<dbReference type="Proteomes" id="UP000319576">
    <property type="component" value="Chromosome"/>
</dbReference>
<sequence precursor="true">MLAYRLAAACILLTLGAATAMSQPGANPVVVIDTSMGAVKVELYPDKAPLTVKNFLDYVDAKHYDGTIFHRVIGKENSGKDFMIQGGGFDAAMKEKPTKGGVKNEAGNGLTNARGTLAMARTPDPDSATAQFFVNVGDNKFLDRGQADPSGYTVFGRVVEGMAVVDRIKAVKTGRKGRYDDVPVEDVTIKSIRRADKK</sequence>
<dbReference type="GO" id="GO:0003755">
    <property type="term" value="F:peptidyl-prolyl cis-trans isomerase activity"/>
    <property type="evidence" value="ECO:0007669"/>
    <property type="project" value="UniProtKB-UniRule"/>
</dbReference>
<proteinExistence type="inferred from homology"/>
<gene>
    <name evidence="5" type="primary">ppiB_2</name>
    <name evidence="5" type="ORF">ETAA1_40670</name>
</gene>
<dbReference type="InterPro" id="IPR029000">
    <property type="entry name" value="Cyclophilin-like_dom_sf"/>
</dbReference>
<dbReference type="EC" id="5.2.1.8" evidence="3"/>
<dbReference type="RefSeq" id="WP_202920277.1">
    <property type="nucleotide sequence ID" value="NZ_CP036273.1"/>
</dbReference>
<comment type="function">
    <text evidence="3">PPIases accelerate the folding of proteins. It catalyzes the cis-trans isomerization of proline imidic peptide bonds in oligopeptides.</text>
</comment>
<comment type="similarity">
    <text evidence="3">Belongs to the cyclophilin-type PPIase family.</text>
</comment>
<comment type="catalytic activity">
    <reaction evidence="3">
        <text>[protein]-peptidylproline (omega=180) = [protein]-peptidylproline (omega=0)</text>
        <dbReference type="Rhea" id="RHEA:16237"/>
        <dbReference type="Rhea" id="RHEA-COMP:10747"/>
        <dbReference type="Rhea" id="RHEA-COMP:10748"/>
        <dbReference type="ChEBI" id="CHEBI:83833"/>
        <dbReference type="ChEBI" id="CHEBI:83834"/>
        <dbReference type="EC" id="5.2.1.8"/>
    </reaction>
</comment>
<keyword evidence="2 3" id="KW-0413">Isomerase</keyword>
<dbReference type="CDD" id="cd01920">
    <property type="entry name" value="cyclophilin_EcCYP_like"/>
    <property type="match status" value="1"/>
</dbReference>
<evidence type="ECO:0000256" key="1">
    <source>
        <dbReference type="ARBA" id="ARBA00023110"/>
    </source>
</evidence>
<protein>
    <recommendedName>
        <fullName evidence="3">Peptidyl-prolyl cis-trans isomerase</fullName>
        <shortName evidence="3">PPIase</shortName>
        <ecNumber evidence="3">5.2.1.8</ecNumber>
    </recommendedName>
</protein>